<dbReference type="InterPro" id="IPR050445">
    <property type="entry name" value="Bact_polysacc_biosynth/exp"/>
</dbReference>
<evidence type="ECO:0000256" key="5">
    <source>
        <dbReference type="ARBA" id="ARBA00022741"/>
    </source>
</evidence>
<evidence type="ECO:0000256" key="4">
    <source>
        <dbReference type="ARBA" id="ARBA00022692"/>
    </source>
</evidence>
<feature type="compositionally biased region" description="Basic and acidic residues" evidence="9">
    <location>
        <begin position="586"/>
        <end position="612"/>
    </location>
</feature>
<feature type="compositionally biased region" description="Acidic residues" evidence="9">
    <location>
        <begin position="620"/>
        <end position="638"/>
    </location>
</feature>
<evidence type="ECO:0000259" key="12">
    <source>
        <dbReference type="Pfam" id="PF02706"/>
    </source>
</evidence>
<evidence type="ECO:0000256" key="8">
    <source>
        <dbReference type="ARBA" id="ARBA00023136"/>
    </source>
</evidence>
<keyword evidence="14" id="KW-1185">Reference proteome</keyword>
<protein>
    <submittedName>
        <fullName evidence="13">Polysaccharide biosynthesis tyrosine autokinase</fullName>
        <ecNumber evidence="13">2.7.10.2</ecNumber>
    </submittedName>
</protein>
<dbReference type="CDD" id="cd05387">
    <property type="entry name" value="BY-kinase"/>
    <property type="match status" value="1"/>
</dbReference>
<feature type="compositionally biased region" description="Pro residues" evidence="9">
    <location>
        <begin position="493"/>
        <end position="514"/>
    </location>
</feature>
<dbReference type="InterPro" id="IPR002586">
    <property type="entry name" value="CobQ/CobB/MinD/ParA_Nub-bd_dom"/>
</dbReference>
<sequence>MTIDDFLRIVRDRWVAVVAGLLVGALAGLAFGLLSPSYYTATTTLYVYSPSGDSTDAAYQGSLVSQQRVSSYAELVTSEEVTDDVIAKLGLTETSPELAKQLSASSSSESVLIDLSATDGDSQRAALLANTVATSFIAVVNDLEKPSAPGAQQQVFVRQVRPARAPVEAGNPSVVVTTAVGGVLGLALGVVAAVLISALDKSVRSVGQLRRVSGVPTLGAVPMDPTALEGSVADSLASGSAYSEALRSLRTNLDFVDVDHDSSLLVVTSPFEGEGKTTTVVGLAVALASAGKRVIIVDADLRRPQLASRLGFDESVGLSSVLAGKVPLDHALQPWGPGLTQVLASGVVPPNPSELLASRQAVELFRALRERADVVLVDTPPVLPVTDAATVARHADATLLLCRIGRTRIAQVESALTSLRSVSANVVGTVATMVPTTGDSSYVGRSAYHKGTATTSVAAPQPMPTRSPQQNGAPHQNGAPQNGRALPAFPQTGPQPAPPGPRPSPGPRATPAPRPRQQAPSVPAGMDPDVDDPTPTVTVVPVQPRAGGEASTTSSSTSTDTVEVSRDDRATVVHTRPEPDASSDEADSRAVDTKATDTKAVDTKAVDTKAVDTKAQAETADPEAEDEESADPQEGQDDTEVRAGTAGDETHKSDETDKSDEDDETDAESDLDAPTRTLTTEKAST</sequence>
<comment type="similarity">
    <text evidence="2">Belongs to the CpsC/CapA family.</text>
</comment>
<dbReference type="GO" id="GO:0004715">
    <property type="term" value="F:non-membrane spanning protein tyrosine kinase activity"/>
    <property type="evidence" value="ECO:0007669"/>
    <property type="project" value="UniProtKB-EC"/>
</dbReference>
<evidence type="ECO:0000256" key="1">
    <source>
        <dbReference type="ARBA" id="ARBA00004651"/>
    </source>
</evidence>
<dbReference type="EMBL" id="JASVWF010000006">
    <property type="protein sequence ID" value="MDL5158964.1"/>
    <property type="molecule type" value="Genomic_DNA"/>
</dbReference>
<comment type="caution">
    <text evidence="13">The sequence shown here is derived from an EMBL/GenBank/DDBJ whole genome shotgun (WGS) entry which is preliminary data.</text>
</comment>
<evidence type="ECO:0000313" key="14">
    <source>
        <dbReference type="Proteomes" id="UP001231924"/>
    </source>
</evidence>
<keyword evidence="13" id="KW-0808">Transferase</keyword>
<dbReference type="SUPFAM" id="SSF52540">
    <property type="entry name" value="P-loop containing nucleoside triphosphate hydrolases"/>
    <property type="match status" value="1"/>
</dbReference>
<feature type="compositionally biased region" description="Low complexity" evidence="9">
    <location>
        <begin position="533"/>
        <end position="562"/>
    </location>
</feature>
<evidence type="ECO:0000313" key="13">
    <source>
        <dbReference type="EMBL" id="MDL5158964.1"/>
    </source>
</evidence>
<feature type="compositionally biased region" description="Polar residues" evidence="9">
    <location>
        <begin position="676"/>
        <end position="685"/>
    </location>
</feature>
<dbReference type="Pfam" id="PF02706">
    <property type="entry name" value="Wzz"/>
    <property type="match status" value="1"/>
</dbReference>
<feature type="compositionally biased region" description="Acidic residues" evidence="9">
    <location>
        <begin position="657"/>
        <end position="671"/>
    </location>
</feature>
<dbReference type="InterPro" id="IPR003856">
    <property type="entry name" value="LPS_length_determ_N"/>
</dbReference>
<evidence type="ECO:0000256" key="9">
    <source>
        <dbReference type="SAM" id="MobiDB-lite"/>
    </source>
</evidence>
<reference evidence="13 14" key="1">
    <citation type="submission" date="2023-06" db="EMBL/GenBank/DDBJ databases">
        <title>Actinomycetospora Odt1-22.</title>
        <authorList>
            <person name="Supong K."/>
        </authorList>
    </citation>
    <scope>NUCLEOTIDE SEQUENCE [LARGE SCALE GENOMIC DNA]</scope>
    <source>
        <strain evidence="13 14">Odt1-22</strain>
    </source>
</reference>
<evidence type="ECO:0000256" key="10">
    <source>
        <dbReference type="SAM" id="Phobius"/>
    </source>
</evidence>
<feature type="transmembrane region" description="Helical" evidence="10">
    <location>
        <begin position="174"/>
        <end position="199"/>
    </location>
</feature>
<dbReference type="RefSeq" id="WP_286055527.1">
    <property type="nucleotide sequence ID" value="NZ_JASVWF010000006.1"/>
</dbReference>
<feature type="region of interest" description="Disordered" evidence="9">
    <location>
        <begin position="452"/>
        <end position="685"/>
    </location>
</feature>
<keyword evidence="4 10" id="KW-0812">Transmembrane</keyword>
<proteinExistence type="inferred from homology"/>
<feature type="compositionally biased region" description="Basic and acidic residues" evidence="9">
    <location>
        <begin position="563"/>
        <end position="579"/>
    </location>
</feature>
<dbReference type="Gene3D" id="3.40.50.300">
    <property type="entry name" value="P-loop containing nucleotide triphosphate hydrolases"/>
    <property type="match status" value="1"/>
</dbReference>
<keyword evidence="6" id="KW-0067">ATP-binding</keyword>
<evidence type="ECO:0000259" key="11">
    <source>
        <dbReference type="Pfam" id="PF01656"/>
    </source>
</evidence>
<evidence type="ECO:0000256" key="6">
    <source>
        <dbReference type="ARBA" id="ARBA00022840"/>
    </source>
</evidence>
<organism evidence="13 14">
    <name type="scientific">Actinomycetospora termitidis</name>
    <dbReference type="NCBI Taxonomy" id="3053470"/>
    <lineage>
        <taxon>Bacteria</taxon>
        <taxon>Bacillati</taxon>
        <taxon>Actinomycetota</taxon>
        <taxon>Actinomycetes</taxon>
        <taxon>Pseudonocardiales</taxon>
        <taxon>Pseudonocardiaceae</taxon>
        <taxon>Actinomycetospora</taxon>
    </lineage>
</organism>
<comment type="subcellular location">
    <subcellularLocation>
        <location evidence="1">Cell membrane</location>
        <topology evidence="1">Multi-pass membrane protein</topology>
    </subcellularLocation>
</comment>
<dbReference type="EC" id="2.7.10.2" evidence="13"/>
<keyword evidence="7 10" id="KW-1133">Transmembrane helix</keyword>
<dbReference type="NCBIfam" id="TIGR01007">
    <property type="entry name" value="eps_fam"/>
    <property type="match status" value="1"/>
</dbReference>
<dbReference type="PANTHER" id="PTHR32309:SF13">
    <property type="entry name" value="FERRIC ENTEROBACTIN TRANSPORT PROTEIN FEPE"/>
    <property type="match status" value="1"/>
</dbReference>
<keyword evidence="5" id="KW-0547">Nucleotide-binding</keyword>
<evidence type="ECO:0000256" key="2">
    <source>
        <dbReference type="ARBA" id="ARBA00006683"/>
    </source>
</evidence>
<name>A0ABT7ME72_9PSEU</name>
<dbReference type="Pfam" id="PF01656">
    <property type="entry name" value="CbiA"/>
    <property type="match status" value="1"/>
</dbReference>
<feature type="domain" description="Polysaccharide chain length determinant N-terminal" evidence="12">
    <location>
        <begin position="5"/>
        <end position="89"/>
    </location>
</feature>
<keyword evidence="3" id="KW-1003">Cell membrane</keyword>
<keyword evidence="8 10" id="KW-0472">Membrane</keyword>
<feature type="domain" description="CobQ/CobB/MinD/ParA nucleotide binding" evidence="11">
    <location>
        <begin position="266"/>
        <end position="434"/>
    </location>
</feature>
<dbReference type="PANTHER" id="PTHR32309">
    <property type="entry name" value="TYROSINE-PROTEIN KINASE"/>
    <property type="match status" value="1"/>
</dbReference>
<gene>
    <name evidence="13" type="ORF">QRT03_23555</name>
</gene>
<evidence type="ECO:0000256" key="7">
    <source>
        <dbReference type="ARBA" id="ARBA00022989"/>
    </source>
</evidence>
<feature type="transmembrane region" description="Helical" evidence="10">
    <location>
        <begin position="14"/>
        <end position="34"/>
    </location>
</feature>
<accession>A0ABT7ME72</accession>
<dbReference type="Proteomes" id="UP001231924">
    <property type="component" value="Unassembled WGS sequence"/>
</dbReference>
<feature type="compositionally biased region" description="Polar residues" evidence="9">
    <location>
        <begin position="452"/>
        <end position="480"/>
    </location>
</feature>
<dbReference type="InterPro" id="IPR027417">
    <property type="entry name" value="P-loop_NTPase"/>
</dbReference>
<dbReference type="InterPro" id="IPR005702">
    <property type="entry name" value="Wzc-like_C"/>
</dbReference>
<evidence type="ECO:0000256" key="3">
    <source>
        <dbReference type="ARBA" id="ARBA00022475"/>
    </source>
</evidence>